<evidence type="ECO:0000313" key="2">
    <source>
        <dbReference type="EMBL" id="BAZ93777.1"/>
    </source>
</evidence>
<dbReference type="Pfam" id="PF01381">
    <property type="entry name" value="HTH_3"/>
    <property type="match status" value="1"/>
</dbReference>
<dbReference type="RefSeq" id="WP_096365937.1">
    <property type="nucleotide sequence ID" value="NZ_AP018052.1"/>
</dbReference>
<dbReference type="EMBL" id="AP018052">
    <property type="protein sequence ID" value="BAZ93777.1"/>
    <property type="molecule type" value="Genomic_DNA"/>
</dbReference>
<dbReference type="CDD" id="cd00093">
    <property type="entry name" value="HTH_XRE"/>
    <property type="match status" value="1"/>
</dbReference>
<evidence type="ECO:0000313" key="3">
    <source>
        <dbReference type="Proteomes" id="UP000218765"/>
    </source>
</evidence>
<sequence length="117" mass="12991">MSKIDSAINQLIQEPEAKEAFDEQAAIIRVAQMVREWRKAAQITQTELAERVHTTQTAISRLESSDNESLPNLGTLIEIAHACDQRLLLGAEGIKLEFAEVEKNESSDHHDGNLVAL</sequence>
<dbReference type="OrthoDB" id="2736385at2"/>
<dbReference type="PROSITE" id="PS50943">
    <property type="entry name" value="HTH_CROC1"/>
    <property type="match status" value="1"/>
</dbReference>
<dbReference type="GO" id="GO:0003677">
    <property type="term" value="F:DNA binding"/>
    <property type="evidence" value="ECO:0007669"/>
    <property type="project" value="InterPro"/>
</dbReference>
<proteinExistence type="predicted"/>
<gene>
    <name evidence="2" type="ORF">FOKN1_1379</name>
</gene>
<dbReference type="Gene3D" id="1.10.260.40">
    <property type="entry name" value="lambda repressor-like DNA-binding domains"/>
    <property type="match status" value="1"/>
</dbReference>
<dbReference type="InterPro" id="IPR010982">
    <property type="entry name" value="Lambda_DNA-bd_dom_sf"/>
</dbReference>
<name>A0A1Z4VQ81_9GAMM</name>
<dbReference type="InterPro" id="IPR001387">
    <property type="entry name" value="Cro/C1-type_HTH"/>
</dbReference>
<dbReference type="Proteomes" id="UP000218765">
    <property type="component" value="Chromosome"/>
</dbReference>
<dbReference type="KEGG" id="ttc:FOKN1_1379"/>
<evidence type="ECO:0000259" key="1">
    <source>
        <dbReference type="PROSITE" id="PS50943"/>
    </source>
</evidence>
<dbReference type="SMART" id="SM00530">
    <property type="entry name" value="HTH_XRE"/>
    <property type="match status" value="1"/>
</dbReference>
<feature type="domain" description="HTH cro/C1-type" evidence="1">
    <location>
        <begin position="34"/>
        <end position="84"/>
    </location>
</feature>
<dbReference type="AlphaFoldDB" id="A0A1Z4VQ81"/>
<organism evidence="2 3">
    <name type="scientific">Thiohalobacter thiocyanaticus</name>
    <dbReference type="NCBI Taxonomy" id="585455"/>
    <lineage>
        <taxon>Bacteria</taxon>
        <taxon>Pseudomonadati</taxon>
        <taxon>Pseudomonadota</taxon>
        <taxon>Gammaproteobacteria</taxon>
        <taxon>Thiohalobacterales</taxon>
        <taxon>Thiohalobacteraceae</taxon>
        <taxon>Thiohalobacter</taxon>
    </lineage>
</organism>
<reference evidence="2 3" key="1">
    <citation type="submission" date="2017-05" db="EMBL/GenBank/DDBJ databases">
        <title>Thiocyanate degradation by Thiohalobacter thiocyanaticus FOKN1.</title>
        <authorList>
            <person name="Oshiki M."/>
            <person name="Fukushima T."/>
            <person name="Kawano S."/>
            <person name="Nakagawa J."/>
        </authorList>
    </citation>
    <scope>NUCLEOTIDE SEQUENCE [LARGE SCALE GENOMIC DNA]</scope>
    <source>
        <strain evidence="2 3">FOKN1</strain>
    </source>
</reference>
<dbReference type="SUPFAM" id="SSF47413">
    <property type="entry name" value="lambda repressor-like DNA-binding domains"/>
    <property type="match status" value="1"/>
</dbReference>
<protein>
    <submittedName>
        <fullName evidence="2">Transcription regulator</fullName>
    </submittedName>
</protein>
<accession>A0A1Z4VQ81</accession>
<keyword evidence="3" id="KW-1185">Reference proteome</keyword>